<dbReference type="Pfam" id="PF00583">
    <property type="entry name" value="Acetyltransf_1"/>
    <property type="match status" value="1"/>
</dbReference>
<dbReference type="Gene3D" id="3.40.630.30">
    <property type="match status" value="1"/>
</dbReference>
<gene>
    <name evidence="2" type="ORF">H9815_00760</name>
</gene>
<protein>
    <submittedName>
        <fullName evidence="2">GNAT family N-acetyltransferase</fullName>
    </submittedName>
</protein>
<dbReference type="Proteomes" id="UP000824037">
    <property type="component" value="Unassembled WGS sequence"/>
</dbReference>
<dbReference type="AlphaFoldDB" id="A0A9D2EB00"/>
<accession>A0A9D2EB00</accession>
<evidence type="ECO:0000259" key="1">
    <source>
        <dbReference type="PROSITE" id="PS51186"/>
    </source>
</evidence>
<evidence type="ECO:0000313" key="2">
    <source>
        <dbReference type="EMBL" id="HIZ34279.1"/>
    </source>
</evidence>
<dbReference type="GO" id="GO:0016747">
    <property type="term" value="F:acyltransferase activity, transferring groups other than amino-acyl groups"/>
    <property type="evidence" value="ECO:0007669"/>
    <property type="project" value="InterPro"/>
</dbReference>
<name>A0A9D2EB00_9MICO</name>
<proteinExistence type="predicted"/>
<reference evidence="2" key="1">
    <citation type="journal article" date="2021" name="PeerJ">
        <title>Extensive microbial diversity within the chicken gut microbiome revealed by metagenomics and culture.</title>
        <authorList>
            <person name="Gilroy R."/>
            <person name="Ravi A."/>
            <person name="Getino M."/>
            <person name="Pursley I."/>
            <person name="Horton D.L."/>
            <person name="Alikhan N.F."/>
            <person name="Baker D."/>
            <person name="Gharbi K."/>
            <person name="Hall N."/>
            <person name="Watson M."/>
            <person name="Adriaenssens E.M."/>
            <person name="Foster-Nyarko E."/>
            <person name="Jarju S."/>
            <person name="Secka A."/>
            <person name="Antonio M."/>
            <person name="Oren A."/>
            <person name="Chaudhuri R.R."/>
            <person name="La Ragione R."/>
            <person name="Hildebrand F."/>
            <person name="Pallen M.J."/>
        </authorList>
    </citation>
    <scope>NUCLEOTIDE SEQUENCE</scope>
    <source>
        <strain evidence="2">ChiGjej4B4-7305</strain>
    </source>
</reference>
<feature type="domain" description="N-acetyltransferase" evidence="1">
    <location>
        <begin position="48"/>
        <end position="212"/>
    </location>
</feature>
<organism evidence="2 3">
    <name type="scientific">Candidatus Ruania gallistercoris</name>
    <dbReference type="NCBI Taxonomy" id="2838746"/>
    <lineage>
        <taxon>Bacteria</taxon>
        <taxon>Bacillati</taxon>
        <taxon>Actinomycetota</taxon>
        <taxon>Actinomycetes</taxon>
        <taxon>Micrococcales</taxon>
        <taxon>Ruaniaceae</taxon>
        <taxon>Ruania</taxon>
    </lineage>
</organism>
<dbReference type="EMBL" id="DXBY01000015">
    <property type="protein sequence ID" value="HIZ34279.1"/>
    <property type="molecule type" value="Genomic_DNA"/>
</dbReference>
<comment type="caution">
    <text evidence="2">The sequence shown here is derived from an EMBL/GenBank/DDBJ whole genome shotgun (WGS) entry which is preliminary data.</text>
</comment>
<dbReference type="InterPro" id="IPR000182">
    <property type="entry name" value="GNAT_dom"/>
</dbReference>
<reference evidence="2" key="2">
    <citation type="submission" date="2021-04" db="EMBL/GenBank/DDBJ databases">
        <authorList>
            <person name="Gilroy R."/>
        </authorList>
    </citation>
    <scope>NUCLEOTIDE SEQUENCE</scope>
    <source>
        <strain evidence="2">ChiGjej4B4-7305</strain>
    </source>
</reference>
<dbReference type="CDD" id="cd04301">
    <property type="entry name" value="NAT_SF"/>
    <property type="match status" value="1"/>
</dbReference>
<dbReference type="InterPro" id="IPR016181">
    <property type="entry name" value="Acyl_CoA_acyltransferase"/>
</dbReference>
<dbReference type="PROSITE" id="PS51186">
    <property type="entry name" value="GNAT"/>
    <property type="match status" value="1"/>
</dbReference>
<dbReference type="SUPFAM" id="SSF55729">
    <property type="entry name" value="Acyl-CoA N-acyltransferases (Nat)"/>
    <property type="match status" value="1"/>
</dbReference>
<evidence type="ECO:0000313" key="3">
    <source>
        <dbReference type="Proteomes" id="UP000824037"/>
    </source>
</evidence>
<sequence>MLRRGRLSRVSSPAEETRYATVPANEAPWADLQTVFGTRGNAARCQCQRYKLARGESFARLGSEELGHRLRTETDPGQPEAEGTTGLLAYAGAEPVGWCAVQPRPAYPGLLRVAKVPWQGRTEVKADGGVWAVTCFVTRAGFRRRGVAGALLRAAVEYSAERGAHALEGYPMLTAAAITEELHVGLVGMFEDAGFLPVSTPSPRRVVMRIDF</sequence>